<reference evidence="2" key="2">
    <citation type="submission" date="2015-01" db="EMBL/GenBank/DDBJ databases">
        <title>Evolutionary Origins and Diversification of the Mycorrhizal Mutualists.</title>
        <authorList>
            <consortium name="DOE Joint Genome Institute"/>
            <consortium name="Mycorrhizal Genomics Consortium"/>
            <person name="Kohler A."/>
            <person name="Kuo A."/>
            <person name="Nagy L.G."/>
            <person name="Floudas D."/>
            <person name="Copeland A."/>
            <person name="Barry K.W."/>
            <person name="Cichocki N."/>
            <person name="Veneault-Fourrey C."/>
            <person name="LaButti K."/>
            <person name="Lindquist E.A."/>
            <person name="Lipzen A."/>
            <person name="Lundell T."/>
            <person name="Morin E."/>
            <person name="Murat C."/>
            <person name="Riley R."/>
            <person name="Ohm R."/>
            <person name="Sun H."/>
            <person name="Tunlid A."/>
            <person name="Henrissat B."/>
            <person name="Grigoriev I.V."/>
            <person name="Hibbett D.S."/>
            <person name="Martin F."/>
        </authorList>
    </citation>
    <scope>NUCLEOTIDE SEQUENCE [LARGE SCALE GENOMIC DNA]</scope>
    <source>
        <strain evidence="2">LaAM-08-1</strain>
    </source>
</reference>
<evidence type="ECO:0000313" key="1">
    <source>
        <dbReference type="EMBL" id="KIK05631.1"/>
    </source>
</evidence>
<dbReference type="HOGENOM" id="CLU_2306581_0_0_1"/>
<reference evidence="1 2" key="1">
    <citation type="submission" date="2014-04" db="EMBL/GenBank/DDBJ databases">
        <authorList>
            <consortium name="DOE Joint Genome Institute"/>
            <person name="Kuo A."/>
            <person name="Kohler A."/>
            <person name="Nagy L.G."/>
            <person name="Floudas D."/>
            <person name="Copeland A."/>
            <person name="Barry K.W."/>
            <person name="Cichocki N."/>
            <person name="Veneault-Fourrey C."/>
            <person name="LaButti K."/>
            <person name="Lindquist E.A."/>
            <person name="Lipzen A."/>
            <person name="Lundell T."/>
            <person name="Morin E."/>
            <person name="Murat C."/>
            <person name="Sun H."/>
            <person name="Tunlid A."/>
            <person name="Henrissat B."/>
            <person name="Grigoriev I.V."/>
            <person name="Hibbett D.S."/>
            <person name="Martin F."/>
            <person name="Nordberg H.P."/>
            <person name="Cantor M.N."/>
            <person name="Hua S.X."/>
        </authorList>
    </citation>
    <scope>NUCLEOTIDE SEQUENCE [LARGE SCALE GENOMIC DNA]</scope>
    <source>
        <strain evidence="1 2">LaAM-08-1</strain>
    </source>
</reference>
<name>A0A0C9XKS6_9AGAR</name>
<dbReference type="OrthoDB" id="10512403at2759"/>
<gene>
    <name evidence="1" type="ORF">K443DRAFT_334139</name>
</gene>
<dbReference type="Proteomes" id="UP000054477">
    <property type="component" value="Unassembled WGS sequence"/>
</dbReference>
<protein>
    <submittedName>
        <fullName evidence="1">Uncharacterized protein</fullName>
    </submittedName>
</protein>
<sequence>MSNDSTYLLLSRVRVRSLAHLRSPTAFPLNQRSKKTNLSHPPASAAEMRLHLPISHPLPRVQRPSVISPSSRLMSIVGGAFPETTQTHGFFVSMYGGGRI</sequence>
<accession>A0A0C9XKS6</accession>
<dbReference type="EMBL" id="KN838558">
    <property type="protein sequence ID" value="KIK05631.1"/>
    <property type="molecule type" value="Genomic_DNA"/>
</dbReference>
<organism evidence="1 2">
    <name type="scientific">Laccaria amethystina LaAM-08-1</name>
    <dbReference type="NCBI Taxonomy" id="1095629"/>
    <lineage>
        <taxon>Eukaryota</taxon>
        <taxon>Fungi</taxon>
        <taxon>Dikarya</taxon>
        <taxon>Basidiomycota</taxon>
        <taxon>Agaricomycotina</taxon>
        <taxon>Agaricomycetes</taxon>
        <taxon>Agaricomycetidae</taxon>
        <taxon>Agaricales</taxon>
        <taxon>Agaricineae</taxon>
        <taxon>Hydnangiaceae</taxon>
        <taxon>Laccaria</taxon>
    </lineage>
</organism>
<evidence type="ECO:0000313" key="2">
    <source>
        <dbReference type="Proteomes" id="UP000054477"/>
    </source>
</evidence>
<dbReference type="AlphaFoldDB" id="A0A0C9XKS6"/>
<proteinExistence type="predicted"/>
<keyword evidence="2" id="KW-1185">Reference proteome</keyword>